<dbReference type="Proteomes" id="UP001600894">
    <property type="component" value="Unassembled WGS sequence"/>
</dbReference>
<keyword evidence="3" id="KW-1185">Reference proteome</keyword>
<feature type="compositionally biased region" description="Basic and acidic residues" evidence="1">
    <location>
        <begin position="311"/>
        <end position="332"/>
    </location>
</feature>
<evidence type="ECO:0000313" key="3">
    <source>
        <dbReference type="Proteomes" id="UP001600894"/>
    </source>
</evidence>
<accession>A0ABQ0AZ92</accession>
<reference evidence="2 3" key="1">
    <citation type="submission" date="2024-04" db="EMBL/GenBank/DDBJ databases">
        <title>Defined microbial consortia suppress multidrug-resistant proinflammatory Enterobacteriaceae via ecological control.</title>
        <authorList>
            <person name="Furuichi M."/>
            <person name="Kawaguchi T."/>
            <person name="Pust M."/>
            <person name="Yasuma K."/>
            <person name="Plichta D."/>
            <person name="Hasegawa N."/>
            <person name="Ohya T."/>
            <person name="Bhattarai S."/>
            <person name="Sasajima S."/>
            <person name="Aoto Y."/>
            <person name="Tuganbaev T."/>
            <person name="Yaginuma M."/>
            <person name="Ueda M."/>
            <person name="Okahashi N."/>
            <person name="Amafuji K."/>
            <person name="Kiridooshi Y."/>
            <person name="Sugita K."/>
            <person name="Strazar M."/>
            <person name="Skelly A."/>
            <person name="Suda W."/>
            <person name="Hattori M."/>
            <person name="Nakamoto N."/>
            <person name="Caballero S."/>
            <person name="Norman J."/>
            <person name="Olle B."/>
            <person name="Tanoue T."/>
            <person name="Arita M."/>
            <person name="Bucci V."/>
            <person name="Atarashi K."/>
            <person name="Xavier R."/>
            <person name="Honda K."/>
        </authorList>
    </citation>
    <scope>NUCLEOTIDE SEQUENCE [LARGE SCALE GENOMIC DNA]</scope>
    <source>
        <strain evidence="3">f13</strain>
    </source>
</reference>
<organism evidence="2 3">
    <name type="scientific">Enterocloster alcoholdehydrogenati</name>
    <dbReference type="NCBI Taxonomy" id="2547410"/>
    <lineage>
        <taxon>Bacteria</taxon>
        <taxon>Bacillati</taxon>
        <taxon>Bacillota</taxon>
        <taxon>Clostridia</taxon>
        <taxon>Lachnospirales</taxon>
        <taxon>Lachnospiraceae</taxon>
        <taxon>Enterocloster</taxon>
    </lineage>
</organism>
<name>A0ABQ0AZ92_9FIRM</name>
<evidence type="ECO:0008006" key="4">
    <source>
        <dbReference type="Google" id="ProtNLM"/>
    </source>
</evidence>
<evidence type="ECO:0000256" key="1">
    <source>
        <dbReference type="SAM" id="MobiDB-lite"/>
    </source>
</evidence>
<dbReference type="RefSeq" id="WP_390470075.1">
    <property type="nucleotide sequence ID" value="NZ_BAABXL010000001.1"/>
</dbReference>
<sequence>MKEYNLFTKKLFEQGYCFENYPDYAKLPNPFCSRELFEILGGFEYTNEYLKQKVYATGCGLLYQGSKFFCGYMSYQGIDWKPENDNPVVSCPYRKEDCSLRHPFLNVISGGGLVKFSQCNCHEVSIPYDYEQSGQKLLDQEARRIQEKYKAFVQQEDRHVCHWHTRYNHWIGEWQQSYDPLVCARNCQNIGRICDLSHTPLSKKRGNVFYDMKITMIRQDDTFFSGQEEISIKKGCRFLEHPTSLTICEHIIQHSKQDILQKASDHYSRQILLSGWRVEILNVRAEQRESRDLLQDLQDIQNGITVTHASDQTKREKEAKQQRRADRKEKQQQKLEKKIIEYGWQSIPPHSPDYFHAMKWFGEEKIQFLEQLHQDFLKSRQEQPQQLSLFEFMK</sequence>
<feature type="region of interest" description="Disordered" evidence="1">
    <location>
        <begin position="305"/>
        <end position="332"/>
    </location>
</feature>
<protein>
    <recommendedName>
        <fullName evidence="4">Sarcolemmal membrane-associated protein</fullName>
    </recommendedName>
</protein>
<gene>
    <name evidence="2" type="ORF">F130042H8_23930</name>
</gene>
<dbReference type="EMBL" id="BAABXL010000001">
    <property type="protein sequence ID" value="GAA6269333.1"/>
    <property type="molecule type" value="Genomic_DNA"/>
</dbReference>
<proteinExistence type="predicted"/>
<comment type="caution">
    <text evidence="2">The sequence shown here is derived from an EMBL/GenBank/DDBJ whole genome shotgun (WGS) entry which is preliminary data.</text>
</comment>
<evidence type="ECO:0000313" key="2">
    <source>
        <dbReference type="EMBL" id="GAA6269333.1"/>
    </source>
</evidence>